<protein>
    <submittedName>
        <fullName evidence="2">Uncharacterized protein</fullName>
    </submittedName>
</protein>
<accession>A0A6J7WTD4</accession>
<organism evidence="2">
    <name type="scientific">uncultured Caudovirales phage</name>
    <dbReference type="NCBI Taxonomy" id="2100421"/>
    <lineage>
        <taxon>Viruses</taxon>
        <taxon>Duplodnaviria</taxon>
        <taxon>Heunggongvirae</taxon>
        <taxon>Uroviricota</taxon>
        <taxon>Caudoviricetes</taxon>
        <taxon>Peduoviridae</taxon>
        <taxon>Maltschvirus</taxon>
        <taxon>Maltschvirus maltsch</taxon>
    </lineage>
</organism>
<proteinExistence type="predicted"/>
<dbReference type="EMBL" id="LR798277">
    <property type="protein sequence ID" value="CAB5220065.1"/>
    <property type="molecule type" value="Genomic_DNA"/>
</dbReference>
<feature type="compositionally biased region" description="Low complexity" evidence="1">
    <location>
        <begin position="216"/>
        <end position="230"/>
    </location>
</feature>
<reference evidence="2" key="1">
    <citation type="submission" date="2020-05" db="EMBL/GenBank/DDBJ databases">
        <authorList>
            <person name="Chiriac C."/>
            <person name="Salcher M."/>
            <person name="Ghai R."/>
            <person name="Kavagutti S V."/>
        </authorList>
    </citation>
    <scope>NUCLEOTIDE SEQUENCE</scope>
</reference>
<feature type="compositionally biased region" description="Pro residues" evidence="1">
    <location>
        <begin position="205"/>
        <end position="215"/>
    </location>
</feature>
<feature type="region of interest" description="Disordered" evidence="1">
    <location>
        <begin position="165"/>
        <end position="263"/>
    </location>
</feature>
<sequence length="276" mass="29829">MADTPDYFKDAMASNDQMIGALSQANQNYKPQGIFANVDPMMLNLAKGFLAPTKTGGFGESISNAAGEVAGPLAQMKQAQMTNLEKIAALKNAQARLAMEQPYYQARADLYSNKADAVGNPVLKSIDEIHLHKSRNDYLTELTKATTEEDKNYWQSLIDSVDSELASRRGVSPKTAPVVPPHVDDNRTTWQTYAPGFLGGLPDPNATPAPAPAPAPQAKAQAAPKAAQQPDENNQPSETPIGATKQVKIGKDNMTATYARDGKWYVVKDGKYHPVE</sequence>
<gene>
    <name evidence="2" type="ORF">UFOVP237_67</name>
</gene>
<name>A0A6J7WTD4_9CAUD</name>
<evidence type="ECO:0000313" key="2">
    <source>
        <dbReference type="EMBL" id="CAB5220065.1"/>
    </source>
</evidence>
<evidence type="ECO:0000256" key="1">
    <source>
        <dbReference type="SAM" id="MobiDB-lite"/>
    </source>
</evidence>